<protein>
    <recommendedName>
        <fullName evidence="3">Ribosomally synthesized peptide with SipW-like signal peptide</fullName>
    </recommendedName>
</protein>
<dbReference type="EMBL" id="QLMJ01000007">
    <property type="protein sequence ID" value="RAK36928.1"/>
    <property type="molecule type" value="Genomic_DNA"/>
</dbReference>
<organism evidence="1 2">
    <name type="scientific">Actinoplanes lutulentus</name>
    <dbReference type="NCBI Taxonomy" id="1287878"/>
    <lineage>
        <taxon>Bacteria</taxon>
        <taxon>Bacillati</taxon>
        <taxon>Actinomycetota</taxon>
        <taxon>Actinomycetes</taxon>
        <taxon>Micromonosporales</taxon>
        <taxon>Micromonosporaceae</taxon>
        <taxon>Actinoplanes</taxon>
    </lineage>
</organism>
<evidence type="ECO:0000313" key="2">
    <source>
        <dbReference type="Proteomes" id="UP000249341"/>
    </source>
</evidence>
<accession>A0A327ZJU6</accession>
<gene>
    <name evidence="1" type="ORF">B0I29_107190</name>
</gene>
<evidence type="ECO:0008006" key="3">
    <source>
        <dbReference type="Google" id="ProtNLM"/>
    </source>
</evidence>
<sequence>MTQKHWRHRRTTPSRGPIAVASALAAGLLISGFTVWTASSAAFTGSTDNTTNQWHAAKVALSDNDGGATAMFNQTLMTPLTSVSKCIVVTYTGDVAPTGNVMLYGLASSVSTTPNLAQYLDLQIQVSDYSSAGAAFDCSGFDPLTNANTISTGTTLYTFQTTKTGFGNGVDTTWHPAAGDSKMFKFTTVLQDNNAANDKDITGVPFTWEVERS</sequence>
<evidence type="ECO:0000313" key="1">
    <source>
        <dbReference type="EMBL" id="RAK36928.1"/>
    </source>
</evidence>
<reference evidence="1 2" key="1">
    <citation type="submission" date="2018-06" db="EMBL/GenBank/DDBJ databases">
        <title>Genomic Encyclopedia of Type Strains, Phase III (KMG-III): the genomes of soil and plant-associated and newly described type strains.</title>
        <authorList>
            <person name="Whitman W."/>
        </authorList>
    </citation>
    <scope>NUCLEOTIDE SEQUENCE [LARGE SCALE GENOMIC DNA]</scope>
    <source>
        <strain evidence="1 2">CGMCC 4.7090</strain>
    </source>
</reference>
<dbReference type="OrthoDB" id="3826640at2"/>
<dbReference type="AlphaFoldDB" id="A0A327ZJU6"/>
<dbReference type="Proteomes" id="UP000249341">
    <property type="component" value="Unassembled WGS sequence"/>
</dbReference>
<comment type="caution">
    <text evidence="1">The sequence shown here is derived from an EMBL/GenBank/DDBJ whole genome shotgun (WGS) entry which is preliminary data.</text>
</comment>
<proteinExistence type="predicted"/>
<name>A0A327ZJU6_9ACTN</name>
<dbReference type="RefSeq" id="WP_111650122.1">
    <property type="nucleotide sequence ID" value="NZ_JACHWI010000001.1"/>
</dbReference>
<keyword evidence="2" id="KW-1185">Reference proteome</keyword>